<evidence type="ECO:0000256" key="7">
    <source>
        <dbReference type="ARBA" id="ARBA00022833"/>
    </source>
</evidence>
<dbReference type="GO" id="GO:0016020">
    <property type="term" value="C:membrane"/>
    <property type="evidence" value="ECO:0007669"/>
    <property type="project" value="UniProtKB-SubCell"/>
</dbReference>
<keyword evidence="7 11" id="KW-0862">Zinc</keyword>
<evidence type="ECO:0000256" key="3">
    <source>
        <dbReference type="ARBA" id="ARBA00007931"/>
    </source>
</evidence>
<comment type="cofactor">
    <cofactor evidence="1 11">
        <name>Zn(2+)</name>
        <dbReference type="ChEBI" id="CHEBI:29105"/>
    </cofactor>
</comment>
<dbReference type="RefSeq" id="WP_113824300.1">
    <property type="nucleotide sequence ID" value="NZ_QOCE01000038.1"/>
</dbReference>
<dbReference type="NCBIfam" id="TIGR00054">
    <property type="entry name" value="RIP metalloprotease RseP"/>
    <property type="match status" value="1"/>
</dbReference>
<evidence type="ECO:0000256" key="2">
    <source>
        <dbReference type="ARBA" id="ARBA00004141"/>
    </source>
</evidence>
<comment type="subcellular location">
    <subcellularLocation>
        <location evidence="2">Membrane</location>
        <topology evidence="2">Multi-pass membrane protein</topology>
    </subcellularLocation>
</comment>
<evidence type="ECO:0000313" key="14">
    <source>
        <dbReference type="Proteomes" id="UP000252706"/>
    </source>
</evidence>
<dbReference type="PANTHER" id="PTHR42837:SF2">
    <property type="entry name" value="MEMBRANE METALLOPROTEASE ARASP2, CHLOROPLASTIC-RELATED"/>
    <property type="match status" value="1"/>
</dbReference>
<dbReference type="InterPro" id="IPR001478">
    <property type="entry name" value="PDZ"/>
</dbReference>
<accession>A0A366WRD6</accession>
<dbReference type="GO" id="GO:0006508">
    <property type="term" value="P:proteolysis"/>
    <property type="evidence" value="ECO:0007669"/>
    <property type="project" value="UniProtKB-KW"/>
</dbReference>
<organism evidence="13 14">
    <name type="scientific">Phaeobacter gallaeciensis</name>
    <dbReference type="NCBI Taxonomy" id="60890"/>
    <lineage>
        <taxon>Bacteria</taxon>
        <taxon>Pseudomonadati</taxon>
        <taxon>Pseudomonadota</taxon>
        <taxon>Alphaproteobacteria</taxon>
        <taxon>Rhodobacterales</taxon>
        <taxon>Roseobacteraceae</taxon>
        <taxon>Phaeobacter</taxon>
    </lineage>
</organism>
<evidence type="ECO:0000256" key="10">
    <source>
        <dbReference type="ARBA" id="ARBA00023136"/>
    </source>
</evidence>
<evidence type="ECO:0000256" key="5">
    <source>
        <dbReference type="ARBA" id="ARBA00022692"/>
    </source>
</evidence>
<dbReference type="EC" id="3.4.24.-" evidence="11"/>
<keyword evidence="9 11" id="KW-0482">Metalloprotease</keyword>
<dbReference type="InterPro" id="IPR041489">
    <property type="entry name" value="PDZ_6"/>
</dbReference>
<comment type="caution">
    <text evidence="13">The sequence shown here is derived from an EMBL/GenBank/DDBJ whole genome shotgun (WGS) entry which is preliminary data.</text>
</comment>
<sequence>MDIAALIPQFGGLIYMIVAFVLALSVIVAVHEYGHYIVGRWSGIHAEVFSLGFGPVLWSRDDKHGTRWQIALLPFGGYVKFLGDANAASGKDEGTMADLEQDPAALRRTMHGAPLWARAATVAAGPVFNFALSILVFASIFMARGVATDPLTIGELKTLPNTVQELQIGDEIQAINGKTLPKFDDADGWTDYVDSLEAQKQLEFTVNRDGQTQTVTGPWLFPPLVQQVAPRSAAMDIELASGDVITAVDGQDIFAFEQLKEAVEGSDGRVLLLSVWRDGEMLEFALAPRRTDEPQPEGGFVTHWRVGIVGGMMLVPATEAGGVGMALTDGVVQTGKIIQGSLSGLWHMVTGAISTCNISGPIGIAETSGAMASQGAQSFIWFIAVLSTAIGMLNLFPIPALDGGHLVFYAYEAVTGKPPSDTVLRFLMAIGITMILSLMVFSLGNDLFC</sequence>
<proteinExistence type="inferred from homology"/>
<comment type="similarity">
    <text evidence="3 11">Belongs to the peptidase M50B family.</text>
</comment>
<dbReference type="SUPFAM" id="SSF50156">
    <property type="entry name" value="PDZ domain-like"/>
    <property type="match status" value="2"/>
</dbReference>
<dbReference type="GO" id="GO:0046872">
    <property type="term" value="F:metal ion binding"/>
    <property type="evidence" value="ECO:0007669"/>
    <property type="project" value="UniProtKB-KW"/>
</dbReference>
<dbReference type="EMBL" id="QOCE01000038">
    <property type="protein sequence ID" value="RBW52585.1"/>
    <property type="molecule type" value="Genomic_DNA"/>
</dbReference>
<evidence type="ECO:0000256" key="8">
    <source>
        <dbReference type="ARBA" id="ARBA00022989"/>
    </source>
</evidence>
<dbReference type="Pfam" id="PF02163">
    <property type="entry name" value="Peptidase_M50"/>
    <property type="match status" value="1"/>
</dbReference>
<dbReference type="InterPro" id="IPR004387">
    <property type="entry name" value="Pept_M50_Zn"/>
</dbReference>
<gene>
    <name evidence="13" type="primary">rseP</name>
    <name evidence="13" type="ORF">DS909_15100</name>
</gene>
<dbReference type="InterPro" id="IPR036034">
    <property type="entry name" value="PDZ_sf"/>
</dbReference>
<keyword evidence="4 13" id="KW-0645">Protease</keyword>
<evidence type="ECO:0000256" key="9">
    <source>
        <dbReference type="ARBA" id="ARBA00023049"/>
    </source>
</evidence>
<dbReference type="GO" id="GO:0004222">
    <property type="term" value="F:metalloendopeptidase activity"/>
    <property type="evidence" value="ECO:0007669"/>
    <property type="project" value="InterPro"/>
</dbReference>
<keyword evidence="11" id="KW-0479">Metal-binding</keyword>
<reference evidence="13 14" key="1">
    <citation type="submission" date="2018-07" db="EMBL/GenBank/DDBJ databases">
        <title>Modular assembly of carbohydrate-degrading microbial communities in the ocean.</title>
        <authorList>
            <person name="Enke T.N."/>
            <person name="Datta M.S."/>
            <person name="Schwartzman J.A."/>
            <person name="Cermak N."/>
            <person name="Schmitz D.A."/>
            <person name="Barrere J."/>
            <person name="Cordero O.X."/>
        </authorList>
    </citation>
    <scope>NUCLEOTIDE SEQUENCE [LARGE SCALE GENOMIC DNA]</scope>
    <source>
        <strain evidence="13 14">C3M10</strain>
    </source>
</reference>
<feature type="transmembrane region" description="Helical" evidence="11">
    <location>
        <begin position="422"/>
        <end position="443"/>
    </location>
</feature>
<keyword evidence="5 11" id="KW-0812">Transmembrane</keyword>
<dbReference type="Proteomes" id="UP000252706">
    <property type="component" value="Unassembled WGS sequence"/>
</dbReference>
<evidence type="ECO:0000256" key="6">
    <source>
        <dbReference type="ARBA" id="ARBA00022801"/>
    </source>
</evidence>
<evidence type="ECO:0000313" key="13">
    <source>
        <dbReference type="EMBL" id="RBW52585.1"/>
    </source>
</evidence>
<feature type="domain" description="PDZ" evidence="12">
    <location>
        <begin position="200"/>
        <end position="279"/>
    </location>
</feature>
<dbReference type="CDD" id="cd06163">
    <property type="entry name" value="S2P-M50_PDZ_RseP-like"/>
    <property type="match status" value="1"/>
</dbReference>
<dbReference type="Pfam" id="PF17820">
    <property type="entry name" value="PDZ_6"/>
    <property type="match status" value="1"/>
</dbReference>
<evidence type="ECO:0000256" key="11">
    <source>
        <dbReference type="RuleBase" id="RU362031"/>
    </source>
</evidence>
<keyword evidence="6 11" id="KW-0378">Hydrolase</keyword>
<dbReference type="SMART" id="SM00228">
    <property type="entry name" value="PDZ"/>
    <property type="match status" value="1"/>
</dbReference>
<feature type="transmembrane region" description="Helical" evidence="11">
    <location>
        <begin position="379"/>
        <end position="401"/>
    </location>
</feature>
<dbReference type="OrthoDB" id="9782003at2"/>
<feature type="transmembrane region" description="Helical" evidence="11">
    <location>
        <begin position="115"/>
        <end position="142"/>
    </location>
</feature>
<protein>
    <recommendedName>
        <fullName evidence="11">Zinc metalloprotease</fullName>
        <ecNumber evidence="11">3.4.24.-</ecNumber>
    </recommendedName>
</protein>
<evidence type="ECO:0000259" key="12">
    <source>
        <dbReference type="SMART" id="SM00228"/>
    </source>
</evidence>
<dbReference type="PANTHER" id="PTHR42837">
    <property type="entry name" value="REGULATOR OF SIGMA-E PROTEASE RSEP"/>
    <property type="match status" value="1"/>
</dbReference>
<keyword evidence="8 11" id="KW-1133">Transmembrane helix</keyword>
<feature type="transmembrane region" description="Helical" evidence="11">
    <location>
        <begin position="12"/>
        <end position="30"/>
    </location>
</feature>
<name>A0A366WRD6_9RHOB</name>
<evidence type="ECO:0000256" key="1">
    <source>
        <dbReference type="ARBA" id="ARBA00001947"/>
    </source>
</evidence>
<evidence type="ECO:0000256" key="4">
    <source>
        <dbReference type="ARBA" id="ARBA00022670"/>
    </source>
</evidence>
<keyword evidence="10 11" id="KW-0472">Membrane</keyword>
<dbReference type="Gene3D" id="2.30.42.10">
    <property type="match status" value="2"/>
</dbReference>
<dbReference type="InterPro" id="IPR008915">
    <property type="entry name" value="Peptidase_M50"/>
</dbReference>
<dbReference type="AlphaFoldDB" id="A0A366WRD6"/>